<dbReference type="InterPro" id="IPR027383">
    <property type="entry name" value="Znf_put"/>
</dbReference>
<proteinExistence type="inferred from homology"/>
<dbReference type="RefSeq" id="WP_119118786.1">
    <property type="nucleotide sequence ID" value="NZ_QWVS01000057.1"/>
</dbReference>
<evidence type="ECO:0000313" key="5">
    <source>
        <dbReference type="Proteomes" id="UP000266016"/>
    </source>
</evidence>
<sequence length="211" mass="23952">MNCHEDIIEYMHDYLDEDITSEHQEILRNHLQTCSECREYFHEMKKAVALVQSTSHIKAPDDFTARVMAQLPKEKKQVGAKRWFKQHPLLTAASLFVLLMTGSVFSTYNEDHQFSVSKQPNLIVEGETVIVPEGKTVEGDIVVQNGDIRIEGQVDGDVTVINGQQYMAAAGNVTGQIQEINQVFEWLWFKIKHTVKSIVYPEAGEKSGEEN</sequence>
<reference evidence="4 5" key="1">
    <citation type="submission" date="2018-08" db="EMBL/GenBank/DDBJ databases">
        <title>Bacillus jemisoniae sp. nov., Bacillus chryseoplanitiae sp. nov., Bacillus resnikiae sp. nov., and Bacillus frankliniae sp. nov., isolated from Viking spacecraft and associated surfaces.</title>
        <authorList>
            <person name="Seuylemezian A."/>
            <person name="Vaishampayan P."/>
        </authorList>
    </citation>
    <scope>NUCLEOTIDE SEQUENCE [LARGE SCALE GENOMIC DNA]</scope>
    <source>
        <strain evidence="4 5">MA001</strain>
    </source>
</reference>
<comment type="caution">
    <text evidence="4">The sequence shown here is derived from an EMBL/GenBank/DDBJ whole genome shotgun (WGS) entry which is preliminary data.</text>
</comment>
<feature type="domain" description="Putative zinc-finger" evidence="3">
    <location>
        <begin position="5"/>
        <end position="38"/>
    </location>
</feature>
<dbReference type="Gene3D" id="1.10.10.1320">
    <property type="entry name" value="Anti-sigma factor, zinc-finger domain"/>
    <property type="match status" value="1"/>
</dbReference>
<comment type="similarity">
    <text evidence="1">Belongs to the zinc-associated anti-sigma factor (ZAS) superfamily. Anti-sigma-W factor family.</text>
</comment>
<name>A0A398B1U8_9BACI</name>
<dbReference type="Proteomes" id="UP000266016">
    <property type="component" value="Unassembled WGS sequence"/>
</dbReference>
<evidence type="ECO:0000313" key="4">
    <source>
        <dbReference type="EMBL" id="RID81920.1"/>
    </source>
</evidence>
<dbReference type="EMBL" id="QWVS01000057">
    <property type="protein sequence ID" value="RID81920.1"/>
    <property type="molecule type" value="Genomic_DNA"/>
</dbReference>
<dbReference type="Pfam" id="PF13490">
    <property type="entry name" value="zf-HC2"/>
    <property type="match status" value="1"/>
</dbReference>
<evidence type="ECO:0000256" key="1">
    <source>
        <dbReference type="ARBA" id="ARBA00024353"/>
    </source>
</evidence>
<evidence type="ECO:0000259" key="3">
    <source>
        <dbReference type="Pfam" id="PF13490"/>
    </source>
</evidence>
<evidence type="ECO:0000256" key="2">
    <source>
        <dbReference type="ARBA" id="ARBA00024438"/>
    </source>
</evidence>
<protein>
    <recommendedName>
        <fullName evidence="2">Anti-sigma-W factor RsiW</fullName>
    </recommendedName>
</protein>
<dbReference type="InterPro" id="IPR041916">
    <property type="entry name" value="Anti_sigma_zinc_sf"/>
</dbReference>
<gene>
    <name evidence="4" type="ORF">D1953_19335</name>
</gene>
<dbReference type="AlphaFoldDB" id="A0A398B1U8"/>
<accession>A0A398B1U8</accession>
<organism evidence="4 5">
    <name type="scientific">Peribacillus asahii</name>
    <dbReference type="NCBI Taxonomy" id="228899"/>
    <lineage>
        <taxon>Bacteria</taxon>
        <taxon>Bacillati</taxon>
        <taxon>Bacillota</taxon>
        <taxon>Bacilli</taxon>
        <taxon>Bacillales</taxon>
        <taxon>Bacillaceae</taxon>
        <taxon>Peribacillus</taxon>
    </lineage>
</organism>
<keyword evidence="5" id="KW-1185">Reference proteome</keyword>